<protein>
    <submittedName>
        <fullName evidence="2">(Mediterranean fruit fly) hypothetical protein</fullName>
    </submittedName>
</protein>
<accession>A0A811UJM3</accession>
<name>A0A811UJM3_CERCA</name>
<sequence length="128" mass="14457">MQRVTNYRKQNENFGEPMPKRSKSSKCDASITRSLIYEEPTKRTTKENMMPWTKDAMMHPQQGIVGTTSGPLLNKSTMIDLANSADETSNQKSLNSPMAPSCPALPEEVGNTCETCYEKLELFFDDER</sequence>
<dbReference type="EMBL" id="CAJHJT010000012">
    <property type="protein sequence ID" value="CAD6997353.1"/>
    <property type="molecule type" value="Genomic_DNA"/>
</dbReference>
<evidence type="ECO:0000313" key="3">
    <source>
        <dbReference type="Proteomes" id="UP000606786"/>
    </source>
</evidence>
<evidence type="ECO:0000256" key="1">
    <source>
        <dbReference type="SAM" id="MobiDB-lite"/>
    </source>
</evidence>
<gene>
    <name evidence="2" type="ORF">CCAP1982_LOCUS5985</name>
</gene>
<keyword evidence="3" id="KW-1185">Reference proteome</keyword>
<feature type="region of interest" description="Disordered" evidence="1">
    <location>
        <begin position="1"/>
        <end position="31"/>
    </location>
</feature>
<proteinExistence type="predicted"/>
<dbReference type="Proteomes" id="UP000606786">
    <property type="component" value="Unassembled WGS sequence"/>
</dbReference>
<evidence type="ECO:0000313" key="2">
    <source>
        <dbReference type="EMBL" id="CAD6997353.1"/>
    </source>
</evidence>
<comment type="caution">
    <text evidence="2">The sequence shown here is derived from an EMBL/GenBank/DDBJ whole genome shotgun (WGS) entry which is preliminary data.</text>
</comment>
<reference evidence="2" key="1">
    <citation type="submission" date="2020-11" db="EMBL/GenBank/DDBJ databases">
        <authorList>
            <person name="Whitehead M."/>
        </authorList>
    </citation>
    <scope>NUCLEOTIDE SEQUENCE</scope>
    <source>
        <strain evidence="2">EGII</strain>
    </source>
</reference>
<organism evidence="2 3">
    <name type="scientific">Ceratitis capitata</name>
    <name type="common">Mediterranean fruit fly</name>
    <name type="synonym">Tephritis capitata</name>
    <dbReference type="NCBI Taxonomy" id="7213"/>
    <lineage>
        <taxon>Eukaryota</taxon>
        <taxon>Metazoa</taxon>
        <taxon>Ecdysozoa</taxon>
        <taxon>Arthropoda</taxon>
        <taxon>Hexapoda</taxon>
        <taxon>Insecta</taxon>
        <taxon>Pterygota</taxon>
        <taxon>Neoptera</taxon>
        <taxon>Endopterygota</taxon>
        <taxon>Diptera</taxon>
        <taxon>Brachycera</taxon>
        <taxon>Muscomorpha</taxon>
        <taxon>Tephritoidea</taxon>
        <taxon>Tephritidae</taxon>
        <taxon>Ceratitis</taxon>
        <taxon>Ceratitis</taxon>
    </lineage>
</organism>
<dbReference type="AlphaFoldDB" id="A0A811UJM3"/>